<sequence length="329" mass="36350">MQGFDLQLFDTDVQISTQDSLSAEIKEFYKTRLIDNAEPNLVHDQFGDEYDIPNGTGSTIEYRKFSALEKATEPLVEGVTKAGNKLSVSKITGEVHQYGDYIKSSDIIQMTAVDPIVVQKTKLLGSQAGRTLDTITREVLNSGFNVLYAPKADGTEVTSRANLTDDCRLTPDVIFRCQAQLEAMNAELIQGSYVAIIHPYAAYDLMRYKEEWVNVMQYAKPENYFRGEIGMIGNVRFVKSSEAKIWTGDGCPTGKAVFSTLVLGAHAYAKTKLANGGLKHIVKPLGYNDELDRISSVGWKATKGADILSDEFIIRIESLSKYSATAKAN</sequence>
<reference evidence="1" key="1">
    <citation type="submission" date="2020-10" db="EMBL/GenBank/DDBJ databases">
        <authorList>
            <person name="Gilroy R."/>
        </authorList>
    </citation>
    <scope>NUCLEOTIDE SEQUENCE</scope>
    <source>
        <strain evidence="1">ChiSjej1B19-3389</strain>
    </source>
</reference>
<accession>A0A9D0ZGT6</accession>
<comment type="caution">
    <text evidence="1">The sequence shown here is derived from an EMBL/GenBank/DDBJ whole genome shotgun (WGS) entry which is preliminary data.</text>
</comment>
<evidence type="ECO:0000313" key="1">
    <source>
        <dbReference type="EMBL" id="HIQ80049.1"/>
    </source>
</evidence>
<dbReference type="Proteomes" id="UP000886787">
    <property type="component" value="Unassembled WGS sequence"/>
</dbReference>
<name>A0A9D0ZGT6_9FIRM</name>
<dbReference type="EMBL" id="DVFW01000014">
    <property type="protein sequence ID" value="HIQ80049.1"/>
    <property type="molecule type" value="Genomic_DNA"/>
</dbReference>
<dbReference type="NCBIfam" id="TIGR04387">
    <property type="entry name" value="capsid_maj_N4"/>
    <property type="match status" value="1"/>
</dbReference>
<evidence type="ECO:0000313" key="2">
    <source>
        <dbReference type="Proteomes" id="UP000886787"/>
    </source>
</evidence>
<reference evidence="1" key="2">
    <citation type="journal article" date="2021" name="PeerJ">
        <title>Extensive microbial diversity within the chicken gut microbiome revealed by metagenomics and culture.</title>
        <authorList>
            <person name="Gilroy R."/>
            <person name="Ravi A."/>
            <person name="Getino M."/>
            <person name="Pursley I."/>
            <person name="Horton D.L."/>
            <person name="Alikhan N.F."/>
            <person name="Baker D."/>
            <person name="Gharbi K."/>
            <person name="Hall N."/>
            <person name="Watson M."/>
            <person name="Adriaenssens E.M."/>
            <person name="Foster-Nyarko E."/>
            <person name="Jarju S."/>
            <person name="Secka A."/>
            <person name="Antonio M."/>
            <person name="Oren A."/>
            <person name="Chaudhuri R.R."/>
            <person name="La Ragione R."/>
            <person name="Hildebrand F."/>
            <person name="Pallen M.J."/>
        </authorList>
    </citation>
    <scope>NUCLEOTIDE SEQUENCE</scope>
    <source>
        <strain evidence="1">ChiSjej1B19-3389</strain>
    </source>
</reference>
<dbReference type="AlphaFoldDB" id="A0A9D0ZGT6"/>
<gene>
    <name evidence="1" type="ORF">IAD32_02040</name>
</gene>
<proteinExistence type="predicted"/>
<protein>
    <submittedName>
        <fullName evidence="1">N4-gp56 family major capsid protein</fullName>
    </submittedName>
</protein>
<organism evidence="1 2">
    <name type="scientific">Candidatus Scatavimonas merdigallinarum</name>
    <dbReference type="NCBI Taxonomy" id="2840914"/>
    <lineage>
        <taxon>Bacteria</taxon>
        <taxon>Bacillati</taxon>
        <taxon>Bacillota</taxon>
        <taxon>Clostridia</taxon>
        <taxon>Eubacteriales</taxon>
        <taxon>Oscillospiraceae</taxon>
        <taxon>Oscillospiraceae incertae sedis</taxon>
        <taxon>Candidatus Scatavimonas</taxon>
    </lineage>
</organism>